<evidence type="ECO:0000256" key="4">
    <source>
        <dbReference type="ARBA" id="ARBA00022553"/>
    </source>
</evidence>
<dbReference type="InterPro" id="IPR036388">
    <property type="entry name" value="WH-like_DNA-bd_sf"/>
</dbReference>
<evidence type="ECO:0000256" key="7">
    <source>
        <dbReference type="ARBA" id="ARBA00023125"/>
    </source>
</evidence>
<feature type="DNA-binding region" description="OmpR/PhoB-type" evidence="11">
    <location>
        <begin position="135"/>
        <end position="233"/>
    </location>
</feature>
<feature type="modified residue" description="4-aspartylphosphate" evidence="10">
    <location>
        <position position="57"/>
    </location>
</feature>
<evidence type="ECO:0000259" key="13">
    <source>
        <dbReference type="PROSITE" id="PS51755"/>
    </source>
</evidence>
<dbReference type="InterPro" id="IPR001789">
    <property type="entry name" value="Sig_transdc_resp-reg_receiver"/>
</dbReference>
<comment type="function">
    <text evidence="9">May play the central regulatory role in sporulation. It may be an element of the effector pathway responsible for the activation of sporulation genes in response to nutritional stress. Spo0A may act in concert with spo0H (a sigma factor) to control the expression of some genes that are critical to the sporulation process.</text>
</comment>
<evidence type="ECO:0000256" key="10">
    <source>
        <dbReference type="PROSITE-ProRule" id="PRU00169"/>
    </source>
</evidence>
<evidence type="ECO:0000256" key="6">
    <source>
        <dbReference type="ARBA" id="ARBA00023015"/>
    </source>
</evidence>
<dbReference type="Gene3D" id="3.40.50.2300">
    <property type="match status" value="1"/>
</dbReference>
<feature type="domain" description="OmpR/PhoB-type" evidence="13">
    <location>
        <begin position="135"/>
        <end position="233"/>
    </location>
</feature>
<evidence type="ECO:0000256" key="9">
    <source>
        <dbReference type="ARBA" id="ARBA00024867"/>
    </source>
</evidence>
<dbReference type="SUPFAM" id="SSF52172">
    <property type="entry name" value="CheY-like"/>
    <property type="match status" value="1"/>
</dbReference>
<dbReference type="GO" id="GO:0045893">
    <property type="term" value="P:positive regulation of DNA-templated transcription"/>
    <property type="evidence" value="ECO:0007669"/>
    <property type="project" value="UniProtKB-ARBA"/>
</dbReference>
<evidence type="ECO:0000256" key="3">
    <source>
        <dbReference type="ARBA" id="ARBA00022490"/>
    </source>
</evidence>
<dbReference type="GO" id="GO:0000156">
    <property type="term" value="F:phosphorelay response regulator activity"/>
    <property type="evidence" value="ECO:0007669"/>
    <property type="project" value="TreeGrafter"/>
</dbReference>
<dbReference type="InterPro" id="IPR039420">
    <property type="entry name" value="WalR-like"/>
</dbReference>
<keyword evidence="15" id="KW-1185">Reference proteome</keyword>
<keyword evidence="5" id="KW-0902">Two-component regulatory system</keyword>
<evidence type="ECO:0000256" key="8">
    <source>
        <dbReference type="ARBA" id="ARBA00023163"/>
    </source>
</evidence>
<dbReference type="PROSITE" id="PS50110">
    <property type="entry name" value="RESPONSE_REGULATORY"/>
    <property type="match status" value="1"/>
</dbReference>
<dbReference type="GO" id="GO:0042802">
    <property type="term" value="F:identical protein binding"/>
    <property type="evidence" value="ECO:0007669"/>
    <property type="project" value="UniProtKB-ARBA"/>
</dbReference>
<dbReference type="Gene3D" id="6.10.250.690">
    <property type="match status" value="1"/>
</dbReference>
<proteinExistence type="predicted"/>
<keyword evidence="4 10" id="KW-0597">Phosphoprotein</keyword>
<dbReference type="STRING" id="1469948.GCA_000732725_03622"/>
<dbReference type="PANTHER" id="PTHR48111">
    <property type="entry name" value="REGULATOR OF RPOS"/>
    <property type="match status" value="1"/>
</dbReference>
<comment type="subcellular location">
    <subcellularLocation>
        <location evidence="1">Cytoplasm</location>
    </subcellularLocation>
</comment>
<dbReference type="SMART" id="SM00448">
    <property type="entry name" value="REC"/>
    <property type="match status" value="1"/>
</dbReference>
<dbReference type="InterPro" id="IPR001867">
    <property type="entry name" value="OmpR/PhoB-type_DNA-bd"/>
</dbReference>
<dbReference type="AlphaFoldDB" id="A0A4R1R2I6"/>
<organism evidence="14 15">
    <name type="scientific">Kineothrix alysoides</name>
    <dbReference type="NCBI Taxonomy" id="1469948"/>
    <lineage>
        <taxon>Bacteria</taxon>
        <taxon>Bacillati</taxon>
        <taxon>Bacillota</taxon>
        <taxon>Clostridia</taxon>
        <taxon>Lachnospirales</taxon>
        <taxon>Lachnospiraceae</taxon>
        <taxon>Kineothrix</taxon>
    </lineage>
</organism>
<gene>
    <name evidence="14" type="ORF">EDD76_104239</name>
</gene>
<feature type="domain" description="Response regulatory" evidence="12">
    <location>
        <begin position="8"/>
        <end position="121"/>
    </location>
</feature>
<comment type="caution">
    <text evidence="14">The sequence shown here is derived from an EMBL/GenBank/DDBJ whole genome shotgun (WGS) entry which is preliminary data.</text>
</comment>
<evidence type="ECO:0000313" key="15">
    <source>
        <dbReference type="Proteomes" id="UP000295718"/>
    </source>
</evidence>
<dbReference type="CDD" id="cd00383">
    <property type="entry name" value="trans_reg_C"/>
    <property type="match status" value="1"/>
</dbReference>
<dbReference type="Pfam" id="PF00072">
    <property type="entry name" value="Response_reg"/>
    <property type="match status" value="1"/>
</dbReference>
<dbReference type="PROSITE" id="PS51755">
    <property type="entry name" value="OMPR_PHOB"/>
    <property type="match status" value="1"/>
</dbReference>
<dbReference type="Gene3D" id="1.10.10.10">
    <property type="entry name" value="Winged helix-like DNA-binding domain superfamily/Winged helix DNA-binding domain"/>
    <property type="match status" value="1"/>
</dbReference>
<evidence type="ECO:0000259" key="12">
    <source>
        <dbReference type="PROSITE" id="PS50110"/>
    </source>
</evidence>
<dbReference type="InterPro" id="IPR011006">
    <property type="entry name" value="CheY-like_superfamily"/>
</dbReference>
<evidence type="ECO:0000256" key="11">
    <source>
        <dbReference type="PROSITE-ProRule" id="PRU01091"/>
    </source>
</evidence>
<keyword evidence="7 11" id="KW-0238">DNA-binding</keyword>
<dbReference type="CDD" id="cd17620">
    <property type="entry name" value="REC_OmpR_KdpE-like"/>
    <property type="match status" value="1"/>
</dbReference>
<reference evidence="14 15" key="1">
    <citation type="submission" date="2019-03" db="EMBL/GenBank/DDBJ databases">
        <title>Genomic Encyclopedia of Type Strains, Phase IV (KMG-IV): sequencing the most valuable type-strain genomes for metagenomic binning, comparative biology and taxonomic classification.</title>
        <authorList>
            <person name="Goeker M."/>
        </authorList>
    </citation>
    <scope>NUCLEOTIDE SEQUENCE [LARGE SCALE GENOMIC DNA]</scope>
    <source>
        <strain evidence="14 15">DSM 100556</strain>
    </source>
</reference>
<dbReference type="GO" id="GO:0000987">
    <property type="term" value="F:cis-regulatory region sequence-specific DNA binding"/>
    <property type="evidence" value="ECO:0007669"/>
    <property type="project" value="UniProtKB-ARBA"/>
</dbReference>
<dbReference type="GO" id="GO:0005829">
    <property type="term" value="C:cytosol"/>
    <property type="evidence" value="ECO:0007669"/>
    <property type="project" value="TreeGrafter"/>
</dbReference>
<keyword evidence="3" id="KW-0963">Cytoplasm</keyword>
<evidence type="ECO:0000256" key="5">
    <source>
        <dbReference type="ARBA" id="ARBA00023012"/>
    </source>
</evidence>
<dbReference type="Proteomes" id="UP000295718">
    <property type="component" value="Unassembled WGS sequence"/>
</dbReference>
<accession>A0A4R1R2I6</accession>
<dbReference type="EMBL" id="SLUO01000004">
    <property type="protein sequence ID" value="TCL59502.1"/>
    <property type="molecule type" value="Genomic_DNA"/>
</dbReference>
<dbReference type="Pfam" id="PF00486">
    <property type="entry name" value="Trans_reg_C"/>
    <property type="match status" value="1"/>
</dbReference>
<keyword evidence="6" id="KW-0805">Transcription regulation</keyword>
<protein>
    <recommendedName>
        <fullName evidence="2">Stage 0 sporulation protein A homolog</fullName>
    </recommendedName>
</protein>
<evidence type="ECO:0000256" key="1">
    <source>
        <dbReference type="ARBA" id="ARBA00004496"/>
    </source>
</evidence>
<sequence length="237" mass="26635">MKLDIKPLILIIEDEEAICSFISAVLTSNDYHVVKAKTGKEGLSLFTSHIPDIVLLDLGLPDMDGMEILKKIRNWSKIPIIVVSARGHEREKVAALDLGADDYIVKPFGTSELLARIRTAIRHSTQVIAMNGLEAENFSVGNLEIDYNKRIVCRAGENIHLTPIEYKILVLLSKNAGKVLTHDFIIREIWGIYTDESHTLRVNMANIRRKIEVNPGAPKYILTEMGVGYRMVEELSE</sequence>
<dbReference type="GO" id="GO:0032993">
    <property type="term" value="C:protein-DNA complex"/>
    <property type="evidence" value="ECO:0007669"/>
    <property type="project" value="TreeGrafter"/>
</dbReference>
<evidence type="ECO:0000256" key="2">
    <source>
        <dbReference type="ARBA" id="ARBA00018672"/>
    </source>
</evidence>
<dbReference type="SMART" id="SM00862">
    <property type="entry name" value="Trans_reg_C"/>
    <property type="match status" value="1"/>
</dbReference>
<dbReference type="FunFam" id="3.40.50.2300:FF:000021">
    <property type="entry name" value="Two-component system response regulator KdpE"/>
    <property type="match status" value="1"/>
</dbReference>
<keyword evidence="8" id="KW-0804">Transcription</keyword>
<name>A0A4R1R2I6_9FIRM</name>
<dbReference type="PANTHER" id="PTHR48111:SF50">
    <property type="entry name" value="KDP OPERON TRANSCRIPTIONAL REGULATORY PROTEIN KDPE"/>
    <property type="match status" value="1"/>
</dbReference>
<evidence type="ECO:0000313" key="14">
    <source>
        <dbReference type="EMBL" id="TCL59502.1"/>
    </source>
</evidence>